<feature type="transmembrane region" description="Helical" evidence="5">
    <location>
        <begin position="49"/>
        <end position="68"/>
    </location>
</feature>
<dbReference type="InterPro" id="IPR036259">
    <property type="entry name" value="MFS_trans_sf"/>
</dbReference>
<evidence type="ECO:0000256" key="4">
    <source>
        <dbReference type="ARBA" id="ARBA00023136"/>
    </source>
</evidence>
<evidence type="ECO:0000313" key="7">
    <source>
        <dbReference type="EMBL" id="RAS65029.1"/>
    </source>
</evidence>
<keyword evidence="4 5" id="KW-0472">Membrane</keyword>
<evidence type="ECO:0000313" key="8">
    <source>
        <dbReference type="Proteomes" id="UP000248714"/>
    </source>
</evidence>
<dbReference type="Proteomes" id="UP000248714">
    <property type="component" value="Unassembled WGS sequence"/>
</dbReference>
<dbReference type="EMBL" id="QLTT01000005">
    <property type="protein sequence ID" value="RAS65029.1"/>
    <property type="molecule type" value="Genomic_DNA"/>
</dbReference>
<evidence type="ECO:0000256" key="3">
    <source>
        <dbReference type="ARBA" id="ARBA00022989"/>
    </source>
</evidence>
<feature type="transmembrane region" description="Helical" evidence="5">
    <location>
        <begin position="21"/>
        <end position="43"/>
    </location>
</feature>
<proteinExistence type="predicted"/>
<evidence type="ECO:0000256" key="2">
    <source>
        <dbReference type="ARBA" id="ARBA00022692"/>
    </source>
</evidence>
<reference evidence="7 8" key="1">
    <citation type="submission" date="2018-06" db="EMBL/GenBank/DDBJ databases">
        <title>Genomic Encyclopedia of Type Strains, Phase IV (KMG-IV): sequencing the most valuable type-strain genomes for metagenomic binning, comparative biology and taxonomic classification.</title>
        <authorList>
            <person name="Goeker M."/>
        </authorList>
    </citation>
    <scope>NUCLEOTIDE SEQUENCE [LARGE SCALE GENOMIC DNA]</scope>
    <source>
        <strain evidence="7 8">DSM 45479</strain>
    </source>
</reference>
<accession>A0ABX9E992</accession>
<dbReference type="RefSeq" id="WP_215732473.1">
    <property type="nucleotide sequence ID" value="NZ_QLTT01000005.1"/>
</dbReference>
<organism evidence="7 8">
    <name type="scientific">Lentzea atacamensis</name>
    <dbReference type="NCBI Taxonomy" id="531938"/>
    <lineage>
        <taxon>Bacteria</taxon>
        <taxon>Bacillati</taxon>
        <taxon>Actinomycetota</taxon>
        <taxon>Actinomycetes</taxon>
        <taxon>Pseudonocardiales</taxon>
        <taxon>Pseudonocardiaceae</taxon>
        <taxon>Lentzea</taxon>
    </lineage>
</organism>
<evidence type="ECO:0000256" key="1">
    <source>
        <dbReference type="ARBA" id="ARBA00004651"/>
    </source>
</evidence>
<gene>
    <name evidence="7" type="ORF">C8D87_105524</name>
</gene>
<comment type="caution">
    <text evidence="7">The sequence shown here is derived from an EMBL/GenBank/DDBJ whole genome shotgun (WGS) entry which is preliminary data.</text>
</comment>
<dbReference type="InterPro" id="IPR020846">
    <property type="entry name" value="MFS_dom"/>
</dbReference>
<feature type="domain" description="Major facilitator superfamily (MFS) profile" evidence="6">
    <location>
        <begin position="1"/>
        <end position="72"/>
    </location>
</feature>
<protein>
    <recommendedName>
        <fullName evidence="6">Major facilitator superfamily (MFS) profile domain-containing protein</fullName>
    </recommendedName>
</protein>
<dbReference type="SUPFAM" id="SSF103473">
    <property type="entry name" value="MFS general substrate transporter"/>
    <property type="match status" value="1"/>
</dbReference>
<evidence type="ECO:0000259" key="6">
    <source>
        <dbReference type="PROSITE" id="PS50850"/>
    </source>
</evidence>
<dbReference type="Gene3D" id="1.20.1250.20">
    <property type="entry name" value="MFS general substrate transporter like domains"/>
    <property type="match status" value="1"/>
</dbReference>
<evidence type="ECO:0000256" key="5">
    <source>
        <dbReference type="SAM" id="Phobius"/>
    </source>
</evidence>
<sequence length="72" mass="7551">MFGVFSASLSEVADPRYVGTALTALTVVGFGLTVVGIQLVPLLAELVTWRYAFLLLAPGPLAGALAMLRTRS</sequence>
<name>A0ABX9E992_9PSEU</name>
<keyword evidence="3 5" id="KW-1133">Transmembrane helix</keyword>
<keyword evidence="2 5" id="KW-0812">Transmembrane</keyword>
<keyword evidence="8" id="KW-1185">Reference proteome</keyword>
<comment type="subcellular location">
    <subcellularLocation>
        <location evidence="1">Cell membrane</location>
        <topology evidence="1">Multi-pass membrane protein</topology>
    </subcellularLocation>
</comment>
<dbReference type="PROSITE" id="PS50850">
    <property type="entry name" value="MFS"/>
    <property type="match status" value="1"/>
</dbReference>